<evidence type="ECO:0000259" key="16">
    <source>
        <dbReference type="PROSITE" id="PS50885"/>
    </source>
</evidence>
<keyword evidence="13 14" id="KW-0472">Membrane</keyword>
<dbReference type="EMBL" id="WBZC01000066">
    <property type="protein sequence ID" value="KAB3530482.1"/>
    <property type="molecule type" value="Genomic_DNA"/>
</dbReference>
<dbReference type="Pfam" id="PF02518">
    <property type="entry name" value="HATPase_c"/>
    <property type="match status" value="1"/>
</dbReference>
<feature type="transmembrane region" description="Helical" evidence="14">
    <location>
        <begin position="12"/>
        <end position="33"/>
    </location>
</feature>
<keyword evidence="18" id="KW-1185">Reference proteome</keyword>
<keyword evidence="7 14" id="KW-0812">Transmembrane</keyword>
<dbReference type="InterPro" id="IPR036890">
    <property type="entry name" value="HATPase_C_sf"/>
</dbReference>
<evidence type="ECO:0000256" key="6">
    <source>
        <dbReference type="ARBA" id="ARBA00022679"/>
    </source>
</evidence>
<dbReference type="OrthoDB" id="9780718at2"/>
<comment type="caution">
    <text evidence="17">The sequence shown here is derived from an EMBL/GenBank/DDBJ whole genome shotgun (WGS) entry which is preliminary data.</text>
</comment>
<evidence type="ECO:0000256" key="12">
    <source>
        <dbReference type="ARBA" id="ARBA00023012"/>
    </source>
</evidence>
<dbReference type="Pfam" id="PF00512">
    <property type="entry name" value="HisKA"/>
    <property type="match status" value="1"/>
</dbReference>
<keyword evidence="9 17" id="KW-0418">Kinase</keyword>
<dbReference type="PRINTS" id="PR00344">
    <property type="entry name" value="BCTRLSENSOR"/>
</dbReference>
<dbReference type="SMART" id="SM00304">
    <property type="entry name" value="HAMP"/>
    <property type="match status" value="1"/>
</dbReference>
<feature type="domain" description="HAMP" evidence="16">
    <location>
        <begin position="181"/>
        <end position="232"/>
    </location>
</feature>
<dbReference type="InterPro" id="IPR003594">
    <property type="entry name" value="HATPase_dom"/>
</dbReference>
<sequence>MAKKGKIGKRLLISYFTLLLSIILITGLTFNIISHRYLVSVAKKQMLQEGKTIVNQIEDYPLTEMSVRDRLIANRELRLITSNLQAKIFVINNERKIIFSNIKAGELSQYSRIINGTKRDRDYVTTKLPINSNSGKVVGQVILVAKAQDIKAINWLMGRVQLFSLIIAGVIAIIMAFAFEKRITSPIKKLTDYIKDFSISNSKPLQIKTGDEIEDLTETFNSLTSKLRDYDEKQMRFLQNTSHELKTPLMSIQGYAEAIKEGIVEGDDVKRSLEIIIEESQRLKKTVDEVIYLTRLESSDNSLNKKELDLGDIVHQSVERVRAIAKEREININISGEYPVTTLNGEEILRAMVNILGNCLRFANSHIDIEGHIKESYAELVIKDDGPGFKEGEEKIVFERFYKGENGGTGIGLAIVKAIIEGHGGTVKAKNMLPNGACFTLNLPIKCVKTKK</sequence>
<keyword evidence="11 14" id="KW-1133">Transmembrane helix</keyword>
<dbReference type="EC" id="2.7.13.3" evidence="3"/>
<proteinExistence type="predicted"/>
<keyword evidence="12" id="KW-0902">Two-component regulatory system</keyword>
<evidence type="ECO:0000313" key="18">
    <source>
        <dbReference type="Proteomes" id="UP000432715"/>
    </source>
</evidence>
<evidence type="ECO:0000256" key="2">
    <source>
        <dbReference type="ARBA" id="ARBA00004651"/>
    </source>
</evidence>
<dbReference type="AlphaFoldDB" id="A0A6I0EYK8"/>
<evidence type="ECO:0000256" key="5">
    <source>
        <dbReference type="ARBA" id="ARBA00022553"/>
    </source>
</evidence>
<keyword evidence="8" id="KW-0547">Nucleotide-binding</keyword>
<evidence type="ECO:0000256" key="13">
    <source>
        <dbReference type="ARBA" id="ARBA00023136"/>
    </source>
</evidence>
<dbReference type="CDD" id="cd00082">
    <property type="entry name" value="HisKA"/>
    <property type="match status" value="1"/>
</dbReference>
<dbReference type="Gene3D" id="3.30.565.10">
    <property type="entry name" value="Histidine kinase-like ATPase, C-terminal domain"/>
    <property type="match status" value="1"/>
</dbReference>
<reference evidence="17 18" key="1">
    <citation type="submission" date="2019-10" db="EMBL/GenBank/DDBJ databases">
        <title>Alkaliphilus serpentinus sp. nov. and Alkaliphilus pronyensis sp. nov., two novel anaerobic alkaliphilic species isolated from the serpentinized-hosted hydrothermal field of the Prony Bay (New Caledonia).</title>
        <authorList>
            <person name="Postec A."/>
        </authorList>
    </citation>
    <scope>NUCLEOTIDE SEQUENCE [LARGE SCALE GENOMIC DNA]</scope>
    <source>
        <strain evidence="17 18">LacV</strain>
    </source>
</reference>
<keyword evidence="6" id="KW-0808">Transferase</keyword>
<feature type="domain" description="Histidine kinase" evidence="15">
    <location>
        <begin position="240"/>
        <end position="447"/>
    </location>
</feature>
<dbReference type="GO" id="GO:0005886">
    <property type="term" value="C:plasma membrane"/>
    <property type="evidence" value="ECO:0007669"/>
    <property type="project" value="UniProtKB-SubCell"/>
</dbReference>
<evidence type="ECO:0000313" key="17">
    <source>
        <dbReference type="EMBL" id="KAB3530482.1"/>
    </source>
</evidence>
<dbReference type="CDD" id="cd06225">
    <property type="entry name" value="HAMP"/>
    <property type="match status" value="1"/>
</dbReference>
<evidence type="ECO:0000256" key="11">
    <source>
        <dbReference type="ARBA" id="ARBA00022989"/>
    </source>
</evidence>
<dbReference type="PANTHER" id="PTHR45528">
    <property type="entry name" value="SENSOR HISTIDINE KINASE CPXA"/>
    <property type="match status" value="1"/>
</dbReference>
<dbReference type="RefSeq" id="WP_151862216.1">
    <property type="nucleotide sequence ID" value="NZ_WBZC01000066.1"/>
</dbReference>
<dbReference type="InterPro" id="IPR003661">
    <property type="entry name" value="HisK_dim/P_dom"/>
</dbReference>
<dbReference type="Gene3D" id="6.10.340.10">
    <property type="match status" value="1"/>
</dbReference>
<evidence type="ECO:0000256" key="9">
    <source>
        <dbReference type="ARBA" id="ARBA00022777"/>
    </source>
</evidence>
<dbReference type="FunFam" id="1.10.287.130:FF:000001">
    <property type="entry name" value="Two-component sensor histidine kinase"/>
    <property type="match status" value="1"/>
</dbReference>
<dbReference type="InterPro" id="IPR005467">
    <property type="entry name" value="His_kinase_dom"/>
</dbReference>
<dbReference type="SMART" id="SM00388">
    <property type="entry name" value="HisKA"/>
    <property type="match status" value="1"/>
</dbReference>
<comment type="subcellular location">
    <subcellularLocation>
        <location evidence="2">Cell membrane</location>
        <topology evidence="2">Multi-pass membrane protein</topology>
    </subcellularLocation>
</comment>
<evidence type="ECO:0000256" key="8">
    <source>
        <dbReference type="ARBA" id="ARBA00022741"/>
    </source>
</evidence>
<dbReference type="PROSITE" id="PS50109">
    <property type="entry name" value="HIS_KIN"/>
    <property type="match status" value="1"/>
</dbReference>
<dbReference type="GO" id="GO:0005524">
    <property type="term" value="F:ATP binding"/>
    <property type="evidence" value="ECO:0007669"/>
    <property type="project" value="UniProtKB-KW"/>
</dbReference>
<organism evidence="17 18">
    <name type="scientific">Alkaliphilus pronyensis</name>
    <dbReference type="NCBI Taxonomy" id="1482732"/>
    <lineage>
        <taxon>Bacteria</taxon>
        <taxon>Bacillati</taxon>
        <taxon>Bacillota</taxon>
        <taxon>Clostridia</taxon>
        <taxon>Peptostreptococcales</taxon>
        <taxon>Natronincolaceae</taxon>
        <taxon>Alkaliphilus</taxon>
    </lineage>
</organism>
<protein>
    <recommendedName>
        <fullName evidence="3">histidine kinase</fullName>
        <ecNumber evidence="3">2.7.13.3</ecNumber>
    </recommendedName>
</protein>
<dbReference type="InterPro" id="IPR003660">
    <property type="entry name" value="HAMP_dom"/>
</dbReference>
<dbReference type="InterPro" id="IPR050398">
    <property type="entry name" value="HssS/ArlS-like"/>
</dbReference>
<dbReference type="Proteomes" id="UP000432715">
    <property type="component" value="Unassembled WGS sequence"/>
</dbReference>
<keyword evidence="5" id="KW-0597">Phosphoprotein</keyword>
<dbReference type="CDD" id="cd00075">
    <property type="entry name" value="HATPase"/>
    <property type="match status" value="1"/>
</dbReference>
<dbReference type="PANTHER" id="PTHR45528:SF1">
    <property type="entry name" value="SENSOR HISTIDINE KINASE CPXA"/>
    <property type="match status" value="1"/>
</dbReference>
<dbReference type="SMART" id="SM00387">
    <property type="entry name" value="HATPase_c"/>
    <property type="match status" value="1"/>
</dbReference>
<evidence type="ECO:0000256" key="1">
    <source>
        <dbReference type="ARBA" id="ARBA00000085"/>
    </source>
</evidence>
<dbReference type="InterPro" id="IPR004358">
    <property type="entry name" value="Sig_transdc_His_kin-like_C"/>
</dbReference>
<keyword evidence="4" id="KW-1003">Cell membrane</keyword>
<gene>
    <name evidence="17" type="ORF">F8154_13865</name>
</gene>
<dbReference type="SUPFAM" id="SSF47384">
    <property type="entry name" value="Homodimeric domain of signal transducing histidine kinase"/>
    <property type="match status" value="1"/>
</dbReference>
<evidence type="ECO:0000256" key="7">
    <source>
        <dbReference type="ARBA" id="ARBA00022692"/>
    </source>
</evidence>
<dbReference type="SUPFAM" id="SSF55874">
    <property type="entry name" value="ATPase domain of HSP90 chaperone/DNA topoisomerase II/histidine kinase"/>
    <property type="match status" value="1"/>
</dbReference>
<dbReference type="PROSITE" id="PS50885">
    <property type="entry name" value="HAMP"/>
    <property type="match status" value="1"/>
</dbReference>
<feature type="transmembrane region" description="Helical" evidence="14">
    <location>
        <begin position="160"/>
        <end position="179"/>
    </location>
</feature>
<dbReference type="GO" id="GO:0000155">
    <property type="term" value="F:phosphorelay sensor kinase activity"/>
    <property type="evidence" value="ECO:0007669"/>
    <property type="project" value="InterPro"/>
</dbReference>
<keyword evidence="10" id="KW-0067">ATP-binding</keyword>
<dbReference type="InterPro" id="IPR036097">
    <property type="entry name" value="HisK_dim/P_sf"/>
</dbReference>
<evidence type="ECO:0000256" key="3">
    <source>
        <dbReference type="ARBA" id="ARBA00012438"/>
    </source>
</evidence>
<dbReference type="Pfam" id="PF00672">
    <property type="entry name" value="HAMP"/>
    <property type="match status" value="1"/>
</dbReference>
<evidence type="ECO:0000256" key="4">
    <source>
        <dbReference type="ARBA" id="ARBA00022475"/>
    </source>
</evidence>
<name>A0A6I0EYK8_9FIRM</name>
<evidence type="ECO:0000256" key="10">
    <source>
        <dbReference type="ARBA" id="ARBA00022840"/>
    </source>
</evidence>
<evidence type="ECO:0000259" key="15">
    <source>
        <dbReference type="PROSITE" id="PS50109"/>
    </source>
</evidence>
<comment type="catalytic activity">
    <reaction evidence="1">
        <text>ATP + protein L-histidine = ADP + protein N-phospho-L-histidine.</text>
        <dbReference type="EC" id="2.7.13.3"/>
    </reaction>
</comment>
<dbReference type="Gene3D" id="1.10.287.130">
    <property type="match status" value="1"/>
</dbReference>
<evidence type="ECO:0000256" key="14">
    <source>
        <dbReference type="SAM" id="Phobius"/>
    </source>
</evidence>
<accession>A0A6I0EYK8</accession>